<dbReference type="Proteomes" id="UP000295221">
    <property type="component" value="Unassembled WGS sequence"/>
</dbReference>
<keyword evidence="2" id="KW-1185">Reference proteome</keyword>
<dbReference type="AlphaFoldDB" id="A0A4R2GN45"/>
<evidence type="ECO:0000313" key="2">
    <source>
        <dbReference type="Proteomes" id="UP000295221"/>
    </source>
</evidence>
<dbReference type="SUPFAM" id="SSF53187">
    <property type="entry name" value="Zn-dependent exopeptidases"/>
    <property type="match status" value="1"/>
</dbReference>
<organism evidence="1 2">
    <name type="scientific">Natronoflexus pectinivorans</name>
    <dbReference type="NCBI Taxonomy" id="682526"/>
    <lineage>
        <taxon>Bacteria</taxon>
        <taxon>Pseudomonadati</taxon>
        <taxon>Bacteroidota</taxon>
        <taxon>Bacteroidia</taxon>
        <taxon>Marinilabiliales</taxon>
        <taxon>Marinilabiliaceae</taxon>
        <taxon>Natronoflexus</taxon>
    </lineage>
</organism>
<name>A0A4R2GN45_9BACT</name>
<evidence type="ECO:0000313" key="1">
    <source>
        <dbReference type="EMBL" id="TCO09115.1"/>
    </source>
</evidence>
<dbReference type="Gene3D" id="3.40.630.40">
    <property type="entry name" value="Zn-dependent exopeptidases"/>
    <property type="match status" value="1"/>
</dbReference>
<dbReference type="EMBL" id="SLWK01000003">
    <property type="protein sequence ID" value="TCO09115.1"/>
    <property type="molecule type" value="Genomic_DNA"/>
</dbReference>
<proteinExistence type="predicted"/>
<comment type="caution">
    <text evidence="1">The sequence shown here is derived from an EMBL/GenBank/DDBJ whole genome shotgun (WGS) entry which is preliminary data.</text>
</comment>
<accession>A0A4R2GN45</accession>
<gene>
    <name evidence="1" type="ORF">EV194_10326</name>
</gene>
<keyword evidence="1" id="KW-0378">Hydrolase</keyword>
<dbReference type="Pfam" id="PF05013">
    <property type="entry name" value="FGase"/>
    <property type="match status" value="1"/>
</dbReference>
<dbReference type="OrthoDB" id="9815326at2"/>
<protein>
    <submittedName>
        <fullName evidence="1">N-formylglutamate amidohydrolase</fullName>
    </submittedName>
</protein>
<sequence length="226" mass="25902">MKVFLSCEHGGNVVPPSYQSLFSDAEEVLNSHRGWDIGALELFNVLRQCESHFSDYSVVTRLLVDLNRSLHRKTLFSEFTRNLDNAEKGQILTELYHPFRNRFFKSVSEVTAKGADVFHVSVHSFTPVLNGDVRNADIGLLYNPSHAKEKEIAGQWKLMLKRYLPHFNIRFNYPYLGKTDGHVAPLRIAFGEHYNGIEFELNNKHAGHPDVMNGIRDSLMELMKVI</sequence>
<dbReference type="GO" id="GO:0016787">
    <property type="term" value="F:hydrolase activity"/>
    <property type="evidence" value="ECO:0007669"/>
    <property type="project" value="UniProtKB-KW"/>
</dbReference>
<dbReference type="RefSeq" id="WP_132432895.1">
    <property type="nucleotide sequence ID" value="NZ_SLWK01000003.1"/>
</dbReference>
<reference evidence="1 2" key="1">
    <citation type="submission" date="2019-03" db="EMBL/GenBank/DDBJ databases">
        <title>Genomic Encyclopedia of Type Strains, Phase IV (KMG-IV): sequencing the most valuable type-strain genomes for metagenomic binning, comparative biology and taxonomic classification.</title>
        <authorList>
            <person name="Goeker M."/>
        </authorList>
    </citation>
    <scope>NUCLEOTIDE SEQUENCE [LARGE SCALE GENOMIC DNA]</scope>
    <source>
        <strain evidence="1 2">DSM 24179</strain>
    </source>
</reference>
<dbReference type="InterPro" id="IPR007709">
    <property type="entry name" value="N-FG_amidohydro"/>
</dbReference>